<protein>
    <recommendedName>
        <fullName evidence="4">HTH luxR-type domain-containing protein</fullName>
    </recommendedName>
</protein>
<dbReference type="InterPro" id="IPR036388">
    <property type="entry name" value="WH-like_DNA-bd_sf"/>
</dbReference>
<dbReference type="PROSITE" id="PS50043">
    <property type="entry name" value="HTH_LUXR_2"/>
    <property type="match status" value="1"/>
</dbReference>
<evidence type="ECO:0000256" key="1">
    <source>
        <dbReference type="ARBA" id="ARBA00023015"/>
    </source>
</evidence>
<dbReference type="CDD" id="cd06170">
    <property type="entry name" value="LuxR_C_like"/>
    <property type="match status" value="1"/>
</dbReference>
<evidence type="ECO:0000313" key="5">
    <source>
        <dbReference type="EMBL" id="GGI05714.1"/>
    </source>
</evidence>
<dbReference type="InterPro" id="IPR000792">
    <property type="entry name" value="Tscrpt_reg_LuxR_C"/>
</dbReference>
<dbReference type="PRINTS" id="PR00038">
    <property type="entry name" value="HTHLUXR"/>
</dbReference>
<dbReference type="InterPro" id="IPR027417">
    <property type="entry name" value="P-loop_NTPase"/>
</dbReference>
<evidence type="ECO:0000313" key="6">
    <source>
        <dbReference type="Proteomes" id="UP000632535"/>
    </source>
</evidence>
<dbReference type="Proteomes" id="UP000632535">
    <property type="component" value="Unassembled WGS sequence"/>
</dbReference>
<dbReference type="SMART" id="SM00421">
    <property type="entry name" value="HTH_LUXR"/>
    <property type="match status" value="1"/>
</dbReference>
<dbReference type="Gene3D" id="1.10.10.10">
    <property type="entry name" value="Winged helix-like DNA-binding domain superfamily/Winged helix DNA-binding domain"/>
    <property type="match status" value="1"/>
</dbReference>
<proteinExistence type="predicted"/>
<feature type="domain" description="HTH luxR-type" evidence="4">
    <location>
        <begin position="799"/>
        <end position="862"/>
    </location>
</feature>
<comment type="caution">
    <text evidence="5">The sequence shown here is derived from an EMBL/GenBank/DDBJ whole genome shotgun (WGS) entry which is preliminary data.</text>
</comment>
<organism evidence="5 6">
    <name type="scientific">Isoptericola cucumis</name>
    <dbReference type="NCBI Taxonomy" id="1776856"/>
    <lineage>
        <taxon>Bacteria</taxon>
        <taxon>Bacillati</taxon>
        <taxon>Actinomycetota</taxon>
        <taxon>Actinomycetes</taxon>
        <taxon>Micrococcales</taxon>
        <taxon>Promicromonosporaceae</taxon>
        <taxon>Isoptericola</taxon>
    </lineage>
</organism>
<gene>
    <name evidence="5" type="ORF">GCM10007368_07550</name>
</gene>
<dbReference type="PANTHER" id="PTHR44688:SF16">
    <property type="entry name" value="DNA-BINDING TRANSCRIPTIONAL ACTIVATOR DEVR_DOSR"/>
    <property type="match status" value="1"/>
</dbReference>
<dbReference type="SUPFAM" id="SSF46894">
    <property type="entry name" value="C-terminal effector domain of the bipartite response regulators"/>
    <property type="match status" value="1"/>
</dbReference>
<evidence type="ECO:0000259" key="4">
    <source>
        <dbReference type="PROSITE" id="PS50043"/>
    </source>
</evidence>
<keyword evidence="2" id="KW-0238">DNA-binding</keyword>
<dbReference type="RefSeq" id="WP_188522315.1">
    <property type="nucleotide sequence ID" value="NZ_BMDG01000002.1"/>
</dbReference>
<evidence type="ECO:0000256" key="2">
    <source>
        <dbReference type="ARBA" id="ARBA00023125"/>
    </source>
</evidence>
<sequence>MAGRDAFRTDLRDEIVDHLVAGSSVDLIGQKGSGRSMLVADATSGLVERGWDVVRVQGIATLKDRPLEALAVADLARRGDHRGESAVTTAVRLVEKAVDDGRTVLVVDDVDDLDQASAGAVTAAHARRAFPLLTASRPRPERSADPYALPSEVRPGVQLTVPVLDYVDVSALLGAVLPGEVDPEVVTRINRSSGGLPGLVVAVAEAARRSGRLRQVNGTWVAGPDLWSPGLTRVVQPLIADLDPDGVEAVQILSLAGAVDLPTAVELVGWQALEDLDACQLLRFVPQGDGVVVGIYPPLVEERYRHLPLGARRLRFADRMTQLLDPGARTEPEERERSTVAQWFEPVVDASAVPTEEPGRAGLSDTVLNRLTADEQRRQLLLRRHEWERHPSPRTAAHYLRALLIGNGSIEAMHEVVDGTPPSDDPAEMAAFYRWRAHALATADDDPDAARALLRRAGGEVGPWSGLLHAVEDHLTLVYDRVPAWREWPATSDPVWSRTREFSSTVDAEHLLATGRPEAAAALLSATEWTDPDFATRSRVLTGLAMLVDGDVHGALTWSSAHLERARAHVDVEAVPGHAFVALSALLLLGRTRELRRLLGSVLAIGLGSALQRHYLAAILEVAAAVARRDGHVTSSAMLAGQAERTSRRGAALLPSVSWVPRTDGADGVDPEQGWEAVLDLLERGYLVSAAVRAGDLIDVAPDPERVATLRGAVGPEPAGLVETIVQVAEATVDEDVMAGATLGRRLADAGQVTLGVRAARATVRRLRAEDRNAEARAVQQDVDRALRRAGVDPDALLDPLPGATLTAREQEVGTLVADGLANGEIARALGISVKTVENHLNRLLHKLGVTDRSGVRAALRG</sequence>
<keyword evidence="1" id="KW-0805">Transcription regulation</keyword>
<dbReference type="Pfam" id="PF00196">
    <property type="entry name" value="GerE"/>
    <property type="match status" value="1"/>
</dbReference>
<reference evidence="6" key="1">
    <citation type="journal article" date="2019" name="Int. J. Syst. Evol. Microbiol.">
        <title>The Global Catalogue of Microorganisms (GCM) 10K type strain sequencing project: providing services to taxonomists for standard genome sequencing and annotation.</title>
        <authorList>
            <consortium name="The Broad Institute Genomics Platform"/>
            <consortium name="The Broad Institute Genome Sequencing Center for Infectious Disease"/>
            <person name="Wu L."/>
            <person name="Ma J."/>
        </authorList>
    </citation>
    <scope>NUCLEOTIDE SEQUENCE [LARGE SCALE GENOMIC DNA]</scope>
    <source>
        <strain evidence="6">CCM 8653</strain>
    </source>
</reference>
<dbReference type="SUPFAM" id="SSF52540">
    <property type="entry name" value="P-loop containing nucleoside triphosphate hydrolases"/>
    <property type="match status" value="1"/>
</dbReference>
<dbReference type="PANTHER" id="PTHR44688">
    <property type="entry name" value="DNA-BINDING TRANSCRIPTIONAL ACTIVATOR DEVR_DOSR"/>
    <property type="match status" value="1"/>
</dbReference>
<evidence type="ECO:0000256" key="3">
    <source>
        <dbReference type="ARBA" id="ARBA00023163"/>
    </source>
</evidence>
<name>A0ABQ2B486_9MICO</name>
<keyword evidence="6" id="KW-1185">Reference proteome</keyword>
<accession>A0ABQ2B486</accession>
<dbReference type="EMBL" id="BMDG01000002">
    <property type="protein sequence ID" value="GGI05714.1"/>
    <property type="molecule type" value="Genomic_DNA"/>
</dbReference>
<dbReference type="PROSITE" id="PS00622">
    <property type="entry name" value="HTH_LUXR_1"/>
    <property type="match status" value="1"/>
</dbReference>
<dbReference type="InterPro" id="IPR016032">
    <property type="entry name" value="Sig_transdc_resp-reg_C-effctor"/>
</dbReference>
<keyword evidence="3" id="KW-0804">Transcription</keyword>